<sequence>MNMGADGEILNDAPGVPFLTCGFFTDGYAAEAAQLRESLDRTGTPYFLKRFASRGYWEANTRIKPEFLLDCLRRFPGRDVVYLDADSVVRSPLKLFFDFDADLGVFIAPADAGMTHRYLTGTLYLRNTPAMHAFVEDWIAAQDGMVLGVDQDSFTSAVERHPELKIGPLPESYVKIFDRGSETPVVEHFQASRQRVKLQRTMKKTRNVVLGVVFVAALAWLITTWL</sequence>
<evidence type="ECO:0000313" key="4">
    <source>
        <dbReference type="Proteomes" id="UP001157167"/>
    </source>
</evidence>
<protein>
    <recommendedName>
        <fullName evidence="2">Nucleotide-diphospho-sugar transferase domain-containing protein</fullName>
    </recommendedName>
</protein>
<dbReference type="InterPro" id="IPR005069">
    <property type="entry name" value="Nucl-diP-sugar_transferase"/>
</dbReference>
<accession>A0ABQ6FEJ5</accession>
<proteinExistence type="predicted"/>
<keyword evidence="4" id="KW-1185">Reference proteome</keyword>
<comment type="caution">
    <text evidence="3">The sequence shown here is derived from an EMBL/GenBank/DDBJ whole genome shotgun (WGS) entry which is preliminary data.</text>
</comment>
<keyword evidence="1" id="KW-0812">Transmembrane</keyword>
<name>A0ABQ6FEJ5_9RHOO</name>
<feature type="transmembrane region" description="Helical" evidence="1">
    <location>
        <begin position="207"/>
        <end position="225"/>
    </location>
</feature>
<dbReference type="SUPFAM" id="SSF53448">
    <property type="entry name" value="Nucleotide-diphospho-sugar transferases"/>
    <property type="match status" value="1"/>
</dbReference>
<dbReference type="Gene3D" id="3.90.550.10">
    <property type="entry name" value="Spore Coat Polysaccharide Biosynthesis Protein SpsA, Chain A"/>
    <property type="match status" value="1"/>
</dbReference>
<evidence type="ECO:0000259" key="2">
    <source>
        <dbReference type="Pfam" id="PF03407"/>
    </source>
</evidence>
<feature type="domain" description="Nucleotide-diphospho-sugar transferase" evidence="2">
    <location>
        <begin position="64"/>
        <end position="181"/>
    </location>
</feature>
<keyword evidence="1" id="KW-1133">Transmembrane helix</keyword>
<reference evidence="4" key="1">
    <citation type="journal article" date="2019" name="Int. J. Syst. Evol. Microbiol.">
        <title>The Global Catalogue of Microorganisms (GCM) 10K type strain sequencing project: providing services to taxonomists for standard genome sequencing and annotation.</title>
        <authorList>
            <consortium name="The Broad Institute Genomics Platform"/>
            <consortium name="The Broad Institute Genome Sequencing Center for Infectious Disease"/>
            <person name="Wu L."/>
            <person name="Ma J."/>
        </authorList>
    </citation>
    <scope>NUCLEOTIDE SEQUENCE [LARGE SCALE GENOMIC DNA]</scope>
    <source>
        <strain evidence="4">NBRC 102407</strain>
    </source>
</reference>
<organism evidence="3 4">
    <name type="scientific">Zoogloea oryzae</name>
    <dbReference type="NCBI Taxonomy" id="310767"/>
    <lineage>
        <taxon>Bacteria</taxon>
        <taxon>Pseudomonadati</taxon>
        <taxon>Pseudomonadota</taxon>
        <taxon>Betaproteobacteria</taxon>
        <taxon>Rhodocyclales</taxon>
        <taxon>Zoogloeaceae</taxon>
        <taxon>Zoogloea</taxon>
    </lineage>
</organism>
<evidence type="ECO:0000313" key="3">
    <source>
        <dbReference type="EMBL" id="GLT23336.1"/>
    </source>
</evidence>
<gene>
    <name evidence="3" type="ORF">GCM10007933_28010</name>
</gene>
<dbReference type="Proteomes" id="UP001157167">
    <property type="component" value="Unassembled WGS sequence"/>
</dbReference>
<dbReference type="InterPro" id="IPR029044">
    <property type="entry name" value="Nucleotide-diphossugar_trans"/>
</dbReference>
<dbReference type="RefSeq" id="WP_284188544.1">
    <property type="nucleotide sequence ID" value="NZ_BSPX01000044.1"/>
</dbReference>
<keyword evidence="1" id="KW-0472">Membrane</keyword>
<evidence type="ECO:0000256" key="1">
    <source>
        <dbReference type="SAM" id="Phobius"/>
    </source>
</evidence>
<dbReference type="Pfam" id="PF03407">
    <property type="entry name" value="Nucleotid_trans"/>
    <property type="match status" value="1"/>
</dbReference>
<dbReference type="EMBL" id="BSPX01000044">
    <property type="protein sequence ID" value="GLT23336.1"/>
    <property type="molecule type" value="Genomic_DNA"/>
</dbReference>